<organism evidence="1">
    <name type="scientific">Attheya septentrionalis</name>
    <dbReference type="NCBI Taxonomy" id="420275"/>
    <lineage>
        <taxon>Eukaryota</taxon>
        <taxon>Sar</taxon>
        <taxon>Stramenopiles</taxon>
        <taxon>Ochrophyta</taxon>
        <taxon>Bacillariophyta</taxon>
        <taxon>Coscinodiscophyceae</taxon>
        <taxon>Chaetocerotophycidae</taxon>
        <taxon>Chaetocerotales</taxon>
        <taxon>Attheyaceae</taxon>
        <taxon>Attheya</taxon>
    </lineage>
</organism>
<reference evidence="1" key="1">
    <citation type="submission" date="2021-01" db="EMBL/GenBank/DDBJ databases">
        <authorList>
            <person name="Corre E."/>
            <person name="Pelletier E."/>
            <person name="Niang G."/>
            <person name="Scheremetjew M."/>
            <person name="Finn R."/>
            <person name="Kale V."/>
            <person name="Holt S."/>
            <person name="Cochrane G."/>
            <person name="Meng A."/>
            <person name="Brown T."/>
            <person name="Cohen L."/>
        </authorList>
    </citation>
    <scope>NUCLEOTIDE SEQUENCE</scope>
    <source>
        <strain evidence="1">CCMP2084</strain>
    </source>
</reference>
<protein>
    <submittedName>
        <fullName evidence="1">Uncharacterized protein</fullName>
    </submittedName>
</protein>
<accession>A0A7S2XR62</accession>
<name>A0A7S2XR62_9STRA</name>
<sequence length="153" mass="17892">MFLTKIAEKTGLLNILAPRNTNKTEEPGDAALAQKLWKEEKILFKRLETQKEKEEEAATRGAFIKQQRVKYHHKASDAYYDAVIIGVHFDDGPDRPYYTIKYKKTEIVTDENGAERADFLEIEKQTTVDRLERVKWNEDASRQLFTQDKTVQR</sequence>
<dbReference type="AlphaFoldDB" id="A0A7S2XR62"/>
<dbReference type="EMBL" id="HBHQ01021426">
    <property type="protein sequence ID" value="CAD9822623.1"/>
    <property type="molecule type" value="Transcribed_RNA"/>
</dbReference>
<gene>
    <name evidence="1" type="ORF">ASEP1449_LOCUS14457</name>
</gene>
<proteinExistence type="predicted"/>
<evidence type="ECO:0000313" key="1">
    <source>
        <dbReference type="EMBL" id="CAD9822623.1"/>
    </source>
</evidence>